<feature type="transmembrane region" description="Helical" evidence="1">
    <location>
        <begin position="76"/>
        <end position="93"/>
    </location>
</feature>
<feature type="transmembrane region" description="Helical" evidence="1">
    <location>
        <begin position="41"/>
        <end position="64"/>
    </location>
</feature>
<feature type="transmembrane region" description="Helical" evidence="1">
    <location>
        <begin position="134"/>
        <end position="157"/>
    </location>
</feature>
<feature type="non-terminal residue" evidence="2">
    <location>
        <position position="1"/>
    </location>
</feature>
<dbReference type="InterPro" id="IPR036259">
    <property type="entry name" value="MFS_trans_sf"/>
</dbReference>
<dbReference type="AlphaFoldDB" id="A0A9K3CX97"/>
<feature type="transmembrane region" description="Helical" evidence="1">
    <location>
        <begin position="402"/>
        <end position="422"/>
    </location>
</feature>
<evidence type="ECO:0000313" key="2">
    <source>
        <dbReference type="EMBL" id="GIQ84677.1"/>
    </source>
</evidence>
<keyword evidence="1" id="KW-0472">Membrane</keyword>
<keyword evidence="1" id="KW-0812">Transmembrane</keyword>
<feature type="transmembrane region" description="Helical" evidence="1">
    <location>
        <begin position="232"/>
        <end position="255"/>
    </location>
</feature>
<feature type="transmembrane region" description="Helical" evidence="1">
    <location>
        <begin position="261"/>
        <end position="281"/>
    </location>
</feature>
<sequence>TFGSRLASFISPLAPFMGLQLIGIWGVFSIVWLYVGGDSSSVAVTTLQSAFSFGLVLAVPFAGIPTERIALAKYQLIGEVLFLLCALGMWVAEQMQSKSVFFGAFFLLGVAATPQIIVSLVLVAELENQYRRGLVTAVIGITIVFAMGLSTSIGQALSPYEIDVEEMVLSGLAGLEPGTDHSIVCTAATQHSSIPLYMCVLGLVCLICNTVARRISRKRPGSIFNIQPGGRLPNLLSLCVSVCACLTFILSLFLLANRDNLHTSSIVFLCSLVLAFLALQIDRHFTKQELRGTVSIKAAVDAVSIFTVAAPSAAAAACASLYLFVYSALVAGQDSPDVNLTCPSLFNMGGCVFMCVGFLIAMLQQQGGRGSLHRDVPGICCLSIGLSTVLLSWFLPRLREETGAILWVTVSMPLGVLLSVVYRRALPATQYGKASGISHV</sequence>
<reference evidence="2 3" key="1">
    <citation type="journal article" date="2018" name="PLoS ONE">
        <title>The draft genome of Kipferlia bialata reveals reductive genome evolution in fornicate parasites.</title>
        <authorList>
            <person name="Tanifuji G."/>
            <person name="Takabayashi S."/>
            <person name="Kume K."/>
            <person name="Takagi M."/>
            <person name="Nakayama T."/>
            <person name="Kamikawa R."/>
            <person name="Inagaki Y."/>
            <person name="Hashimoto T."/>
        </authorList>
    </citation>
    <scope>NUCLEOTIDE SEQUENCE [LARGE SCALE GENOMIC DNA]</scope>
    <source>
        <strain evidence="2">NY0173</strain>
    </source>
</reference>
<protein>
    <submittedName>
        <fullName evidence="2">Uncharacterized protein</fullName>
    </submittedName>
</protein>
<feature type="transmembrane region" description="Helical" evidence="1">
    <location>
        <begin position="99"/>
        <end position="122"/>
    </location>
</feature>
<gene>
    <name evidence="2" type="ORF">KIPB_006218</name>
</gene>
<comment type="caution">
    <text evidence="2">The sequence shown here is derived from an EMBL/GenBank/DDBJ whole genome shotgun (WGS) entry which is preliminary data.</text>
</comment>
<proteinExistence type="predicted"/>
<dbReference type="Gene3D" id="1.20.1250.20">
    <property type="entry name" value="MFS general substrate transporter like domains"/>
    <property type="match status" value="1"/>
</dbReference>
<feature type="transmembrane region" description="Helical" evidence="1">
    <location>
        <begin position="376"/>
        <end position="396"/>
    </location>
</feature>
<feature type="transmembrane region" description="Helical" evidence="1">
    <location>
        <begin position="194"/>
        <end position="212"/>
    </location>
</feature>
<name>A0A9K3CX97_9EUKA</name>
<organism evidence="2 3">
    <name type="scientific">Kipferlia bialata</name>
    <dbReference type="NCBI Taxonomy" id="797122"/>
    <lineage>
        <taxon>Eukaryota</taxon>
        <taxon>Metamonada</taxon>
        <taxon>Carpediemonas-like organisms</taxon>
        <taxon>Kipferlia</taxon>
    </lineage>
</organism>
<dbReference type="Proteomes" id="UP000265618">
    <property type="component" value="Unassembled WGS sequence"/>
</dbReference>
<accession>A0A9K3CX97</accession>
<keyword evidence="1" id="KW-1133">Transmembrane helix</keyword>
<keyword evidence="3" id="KW-1185">Reference proteome</keyword>
<feature type="transmembrane region" description="Helical" evidence="1">
    <location>
        <begin position="345"/>
        <end position="364"/>
    </location>
</feature>
<dbReference type="SUPFAM" id="SSF103473">
    <property type="entry name" value="MFS general substrate transporter"/>
    <property type="match status" value="1"/>
</dbReference>
<dbReference type="EMBL" id="BDIP01001573">
    <property type="protein sequence ID" value="GIQ84677.1"/>
    <property type="molecule type" value="Genomic_DNA"/>
</dbReference>
<evidence type="ECO:0000313" key="3">
    <source>
        <dbReference type="Proteomes" id="UP000265618"/>
    </source>
</evidence>
<evidence type="ECO:0000256" key="1">
    <source>
        <dbReference type="SAM" id="Phobius"/>
    </source>
</evidence>
<feature type="transmembrane region" description="Helical" evidence="1">
    <location>
        <begin position="302"/>
        <end position="325"/>
    </location>
</feature>
<feature type="transmembrane region" description="Helical" evidence="1">
    <location>
        <begin position="12"/>
        <end position="35"/>
    </location>
</feature>